<feature type="binding site" evidence="7">
    <location>
        <position position="735"/>
    </location>
    <ligand>
        <name>ATP</name>
        <dbReference type="ChEBI" id="CHEBI:30616"/>
    </ligand>
</feature>
<reference evidence="12 13" key="1">
    <citation type="submission" date="2014-11" db="EMBL/GenBank/DDBJ databases">
        <authorList>
            <person name="Zhu J."/>
            <person name="Qi W."/>
            <person name="Song R."/>
        </authorList>
    </citation>
    <scope>NUCLEOTIDE SEQUENCE [LARGE SCALE GENOMIC DNA]</scope>
</reference>
<dbReference type="InterPro" id="IPR036802">
    <property type="entry name" value="ATP-guanido_PTrfase_N_sf"/>
</dbReference>
<feature type="binding site" evidence="7">
    <location>
        <position position="341"/>
    </location>
    <ligand>
        <name>ATP</name>
        <dbReference type="ChEBI" id="CHEBI:30616"/>
    </ligand>
</feature>
<gene>
    <name evidence="12" type="ORF">Vbra_17822</name>
</gene>
<feature type="binding site" evidence="7">
    <location>
        <begin position="665"/>
        <end position="669"/>
    </location>
    <ligand>
        <name>ATP</name>
        <dbReference type="ChEBI" id="CHEBI:30616"/>
    </ligand>
</feature>
<feature type="binding site" evidence="7">
    <location>
        <begin position="834"/>
        <end position="838"/>
    </location>
    <ligand>
        <name>ATP</name>
        <dbReference type="ChEBI" id="CHEBI:30616"/>
    </ligand>
</feature>
<dbReference type="GO" id="GO:0004111">
    <property type="term" value="F:creatine kinase activity"/>
    <property type="evidence" value="ECO:0007669"/>
    <property type="project" value="InterPro"/>
</dbReference>
<dbReference type="InterPro" id="IPR022414">
    <property type="entry name" value="ATP-guanido_PTrfase_cat"/>
</dbReference>
<dbReference type="InterPro" id="IPR000749">
    <property type="entry name" value="ATP-guanido_PTrfase"/>
</dbReference>
<accession>A0A0G4GI65</accession>
<evidence type="ECO:0000256" key="2">
    <source>
        <dbReference type="ARBA" id="ARBA00022679"/>
    </source>
</evidence>
<dbReference type="PROSITE" id="PS51509">
    <property type="entry name" value="PHOSPHAGEN_KINASE_N"/>
    <property type="match status" value="2"/>
</dbReference>
<feature type="compositionally biased region" description="Polar residues" evidence="9">
    <location>
        <begin position="29"/>
        <end position="57"/>
    </location>
</feature>
<evidence type="ECO:0008006" key="14">
    <source>
        <dbReference type="Google" id="ProtNLM"/>
    </source>
</evidence>
<keyword evidence="4 7" id="KW-0418">Kinase</keyword>
<evidence type="ECO:0000313" key="12">
    <source>
        <dbReference type="EMBL" id="CEM29440.1"/>
    </source>
</evidence>
<evidence type="ECO:0000256" key="5">
    <source>
        <dbReference type="ARBA" id="ARBA00022840"/>
    </source>
</evidence>
<dbReference type="EMBL" id="CDMY01000677">
    <property type="protein sequence ID" value="CEM29440.1"/>
    <property type="molecule type" value="Genomic_DNA"/>
</dbReference>
<dbReference type="AlphaFoldDB" id="A0A0G4GI65"/>
<evidence type="ECO:0000256" key="8">
    <source>
        <dbReference type="RuleBase" id="RU000505"/>
    </source>
</evidence>
<dbReference type="PANTHER" id="PTHR11547:SF64">
    <property type="entry name" value="CHROMOSOME UNDETERMINED SCAFFOLD_51, WHOLE GENOME SHOTGUN SEQUENCE"/>
    <property type="match status" value="1"/>
</dbReference>
<dbReference type="SUPFAM" id="SSF48034">
    <property type="entry name" value="Guanido kinase N-terminal domain"/>
    <property type="match status" value="2"/>
</dbReference>
<dbReference type="PANTHER" id="PTHR11547">
    <property type="entry name" value="ARGININE OR CREATINE KINASE"/>
    <property type="match status" value="1"/>
</dbReference>
<dbReference type="PhylomeDB" id="A0A0G4GI65"/>
<feature type="binding site" evidence="7">
    <location>
        <begin position="471"/>
        <end position="476"/>
    </location>
    <ligand>
        <name>ATP</name>
        <dbReference type="ChEBI" id="CHEBI:30616"/>
    </ligand>
</feature>
<evidence type="ECO:0000313" key="13">
    <source>
        <dbReference type="Proteomes" id="UP000041254"/>
    </source>
</evidence>
<feature type="domain" description="Phosphagen kinase C-terminal" evidence="11">
    <location>
        <begin position="662"/>
        <end position="913"/>
    </location>
</feature>
<dbReference type="PROSITE" id="PS51510">
    <property type="entry name" value="PHOSPHAGEN_KINASE_C"/>
    <property type="match status" value="2"/>
</dbReference>
<dbReference type="OrthoDB" id="430219at2759"/>
<dbReference type="GO" id="GO:0046314">
    <property type="term" value="P:phosphocreatine biosynthetic process"/>
    <property type="evidence" value="ECO:0007669"/>
    <property type="project" value="InterPro"/>
</dbReference>
<comment type="similarity">
    <text evidence="1 6 8">Belongs to the ATP:guanido phosphotransferase family.</text>
</comment>
<dbReference type="InterPro" id="IPR014746">
    <property type="entry name" value="Gln_synth/guanido_kin_cat_dom"/>
</dbReference>
<dbReference type="PROSITE" id="PS00112">
    <property type="entry name" value="PHOSPHAGEN_KINASE"/>
    <property type="match status" value="2"/>
</dbReference>
<feature type="binding site" evidence="7">
    <location>
        <position position="387"/>
    </location>
    <ligand>
        <name>ATP</name>
        <dbReference type="ChEBI" id="CHEBI:30616"/>
    </ligand>
</feature>
<evidence type="ECO:0000256" key="9">
    <source>
        <dbReference type="SAM" id="MobiDB-lite"/>
    </source>
</evidence>
<feature type="binding site" evidence="7">
    <location>
        <position position="781"/>
    </location>
    <ligand>
        <name>ATP</name>
        <dbReference type="ChEBI" id="CHEBI:30616"/>
    </ligand>
</feature>
<dbReference type="GO" id="GO:0005615">
    <property type="term" value="C:extracellular space"/>
    <property type="evidence" value="ECO:0007669"/>
    <property type="project" value="TreeGrafter"/>
</dbReference>
<feature type="compositionally biased region" description="Acidic residues" evidence="9">
    <location>
        <begin position="71"/>
        <end position="82"/>
    </location>
</feature>
<feature type="domain" description="Phosphagen kinase N-terminal" evidence="10">
    <location>
        <begin position="154"/>
        <end position="235"/>
    </location>
</feature>
<dbReference type="InterPro" id="IPR022415">
    <property type="entry name" value="ATP-guanido_PTrfase_AS"/>
</dbReference>
<evidence type="ECO:0000259" key="10">
    <source>
        <dbReference type="PROSITE" id="PS51509"/>
    </source>
</evidence>
<feature type="region of interest" description="Disordered" evidence="9">
    <location>
        <begin position="1"/>
        <end position="136"/>
    </location>
</feature>
<feature type="binding site" evidence="7">
    <location>
        <begin position="271"/>
        <end position="275"/>
    </location>
    <ligand>
        <name>ATP</name>
        <dbReference type="ChEBI" id="CHEBI:30616"/>
    </ligand>
</feature>
<dbReference type="InterPro" id="IPR022413">
    <property type="entry name" value="ATP-guanido_PTrfase_N"/>
</dbReference>
<feature type="domain" description="Phosphagen kinase C-terminal" evidence="11">
    <location>
        <begin position="268"/>
        <end position="519"/>
    </location>
</feature>
<keyword evidence="13" id="KW-1185">Reference proteome</keyword>
<keyword evidence="5 7" id="KW-0067">ATP-binding</keyword>
<dbReference type="VEuPathDB" id="CryptoDB:Vbra_17822"/>
<dbReference type="Gene3D" id="3.30.590.10">
    <property type="entry name" value="Glutamine synthetase/guanido kinase, catalytic domain"/>
    <property type="match status" value="2"/>
</dbReference>
<dbReference type="Pfam" id="PF00217">
    <property type="entry name" value="ATP-gua_Ptrans"/>
    <property type="match status" value="2"/>
</dbReference>
<evidence type="ECO:0000256" key="1">
    <source>
        <dbReference type="ARBA" id="ARBA00006798"/>
    </source>
</evidence>
<dbReference type="FunFam" id="3.30.590.10:FF:000006">
    <property type="entry name" value="Arginine kinase 1"/>
    <property type="match status" value="2"/>
</dbReference>
<name>A0A0G4GI65_VITBC</name>
<dbReference type="GO" id="GO:0005524">
    <property type="term" value="F:ATP binding"/>
    <property type="evidence" value="ECO:0007669"/>
    <property type="project" value="UniProtKB-UniRule"/>
</dbReference>
<keyword evidence="2 7" id="KW-0808">Transferase</keyword>
<dbReference type="InParanoid" id="A0A0G4GI65"/>
<feature type="compositionally biased region" description="Acidic residues" evidence="9">
    <location>
        <begin position="90"/>
        <end position="103"/>
    </location>
</feature>
<feature type="domain" description="Phosphagen kinase N-terminal" evidence="10">
    <location>
        <begin position="548"/>
        <end position="629"/>
    </location>
</feature>
<feature type="binding site" evidence="7">
    <location>
        <begin position="440"/>
        <end position="444"/>
    </location>
    <ligand>
        <name>ATP</name>
        <dbReference type="ChEBI" id="CHEBI:30616"/>
    </ligand>
</feature>
<evidence type="ECO:0000259" key="11">
    <source>
        <dbReference type="PROSITE" id="PS51510"/>
    </source>
</evidence>
<feature type="binding site" evidence="7">
    <location>
        <begin position="865"/>
        <end position="870"/>
    </location>
    <ligand>
        <name>ATP</name>
        <dbReference type="ChEBI" id="CHEBI:30616"/>
    </ligand>
</feature>
<protein>
    <recommendedName>
        <fullName evidence="14">Arginine kinase</fullName>
    </recommendedName>
</protein>
<evidence type="ECO:0000256" key="3">
    <source>
        <dbReference type="ARBA" id="ARBA00022741"/>
    </source>
</evidence>
<dbReference type="Proteomes" id="UP000041254">
    <property type="component" value="Unassembled WGS sequence"/>
</dbReference>
<dbReference type="STRING" id="1169540.A0A0G4GI65"/>
<evidence type="ECO:0000256" key="7">
    <source>
        <dbReference type="PROSITE-ProRule" id="PRU00843"/>
    </source>
</evidence>
<evidence type="ECO:0000256" key="4">
    <source>
        <dbReference type="ARBA" id="ARBA00022777"/>
    </source>
</evidence>
<organism evidence="12 13">
    <name type="scientific">Vitrella brassicaformis (strain CCMP3155)</name>
    <dbReference type="NCBI Taxonomy" id="1169540"/>
    <lineage>
        <taxon>Eukaryota</taxon>
        <taxon>Sar</taxon>
        <taxon>Alveolata</taxon>
        <taxon>Colpodellida</taxon>
        <taxon>Vitrellaceae</taxon>
        <taxon>Vitrella</taxon>
    </lineage>
</organism>
<proteinExistence type="inferred from homology"/>
<dbReference type="Pfam" id="PF02807">
    <property type="entry name" value="ATP-gua_PtransN"/>
    <property type="match status" value="2"/>
</dbReference>
<sequence>MGCGSSVPTAVTVEDTDNVPGPPALRPSGPTQPDATPKPSQQPDATPKPSEQPQVSNDVPIVGASAPEEPPAAEEPAEEAPQAEETAPPAEEEERPQAAEEEALPAPEEVPPPVKQEEEETAPVQPSPAPAPAPRLIMGNIPSDLIIKYIDHEKYGEKMRKLLAAKELYRDNRMAKHFDLQYFESLDEDMQRGLLHLCNSGIENPDSSMGCYAMQPADYDRYKPFFSKVICDYHKVDASATQTNEWSLEGVEGIPDGGKLDLSLLGLPALSMRVRVGRNLADFPLPGAMTKEDRLNMETKMCEAFAKLIGMPEYGGRYNSLTPGHKDNITDEEYKQLVADHIMFKDMANDPYLASAGIASDWPFGRGGYVSEDRGFIIWVGEEDHLRIMCMKKGTVLNEVFDRLKAALDVVESIEGLQFAKSPDYGYVTSCPTNLGTGMRASVHIQIPNLTRDGTEAKAKSVCKPLGLSVRGMGGEHTAIGADGTVDISPSGRFHIKEAEIIVALYKGIKLLKEEEDKAAKESPAAAPAAKAGDDDTKLVLKYYGHPTYGDKIKRLLAAKELYTGNRMAKHFDLQYFDSLDDAGKKGLLHLCNSGIENPDSSMGCYAMQPADYDRYKPFFSKVICDYHKVDASATQTNEWSLEGVEGIPDGGKLDLSLLGLPELSMRVRVGRNLADFPLPGAMTKEDRLNMETKMCEAFAKLIGMPEYGGRYNSLTPGHKDNITDEEYKQLVADHIMFKDMANDPYLASAGIASDWPFGRGCYVSEDRGFIIWVGEEDHLRIMCMKKGTVLNEVFDRLKAALDVVESIEGLQFAKSPDYGYVTSCPTNLGTGMRASVHIQIPKLTADGTEAKAKDVCKPLGLSVRGMGGEHTAIGADGMVDISPSGRFHIKEAEIIVALYKGITLLKEKEDAL</sequence>
<dbReference type="OMA" id="QKGGDIG"/>
<evidence type="ECO:0000256" key="6">
    <source>
        <dbReference type="PROSITE-ProRule" id="PRU00842"/>
    </source>
</evidence>
<dbReference type="CDD" id="cd07931">
    <property type="entry name" value="eukaryotic_phosphagen_kinases"/>
    <property type="match status" value="2"/>
</dbReference>
<keyword evidence="3 7" id="KW-0547">Nucleotide-binding</keyword>
<dbReference type="SUPFAM" id="SSF55931">
    <property type="entry name" value="Glutamine synthetase/guanido kinase"/>
    <property type="match status" value="2"/>
</dbReference>
<dbReference type="Gene3D" id="1.10.135.10">
    <property type="entry name" value="ATP:guanido phosphotransferase, N-terminal domain"/>
    <property type="match status" value="2"/>
</dbReference>